<keyword evidence="3" id="KW-1185">Reference proteome</keyword>
<dbReference type="RefSeq" id="WP_132210861.1">
    <property type="nucleotide sequence ID" value="NZ_SLWN01000007.1"/>
</dbReference>
<protein>
    <submittedName>
        <fullName evidence="2">Uncharacterized protein</fullName>
    </submittedName>
</protein>
<dbReference type="AlphaFoldDB" id="A0A4R2HCS7"/>
<sequence>MTLYRELSSPTCFVYGPATPQHKDAAGKRKLADGIGYLSLNPGAKKDLERDYGFALNALQDGLTTELERSMQSDEEVAFQKATLATRKPAPESPPARLSDAEREQVTLLTTPLKDTVDRRTLEFILGRKPLTEWDAFQQELEAKGSKRYLELVNTARQRYKDKHG</sequence>
<dbReference type="Proteomes" id="UP000294508">
    <property type="component" value="Unassembled WGS sequence"/>
</dbReference>
<evidence type="ECO:0000313" key="3">
    <source>
        <dbReference type="Proteomes" id="UP000294508"/>
    </source>
</evidence>
<dbReference type="OrthoDB" id="9787283at2"/>
<proteinExistence type="predicted"/>
<dbReference type="Gene3D" id="3.40.190.10">
    <property type="entry name" value="Periplasmic binding protein-like II"/>
    <property type="match status" value="1"/>
</dbReference>
<reference evidence="2 3" key="1">
    <citation type="journal article" date="2015" name="Stand. Genomic Sci.">
        <title>Genomic Encyclopedia of Bacterial and Archaeal Type Strains, Phase III: the genomes of soil and plant-associated and newly described type strains.</title>
        <authorList>
            <person name="Whitman W.B."/>
            <person name="Woyke T."/>
            <person name="Klenk H.P."/>
            <person name="Zhou Y."/>
            <person name="Lilburn T.G."/>
            <person name="Beck B.J."/>
            <person name="De Vos P."/>
            <person name="Vandamme P."/>
            <person name="Eisen J.A."/>
            <person name="Garrity G."/>
            <person name="Hugenholtz P."/>
            <person name="Kyrpides N.C."/>
        </authorList>
    </citation>
    <scope>NUCLEOTIDE SEQUENCE [LARGE SCALE GENOMIC DNA]</scope>
    <source>
        <strain evidence="2 3">VKM Ac-2572</strain>
    </source>
</reference>
<feature type="region of interest" description="Disordered" evidence="1">
    <location>
        <begin position="80"/>
        <end position="103"/>
    </location>
</feature>
<evidence type="ECO:0000256" key="1">
    <source>
        <dbReference type="SAM" id="MobiDB-lite"/>
    </source>
</evidence>
<gene>
    <name evidence="2" type="ORF">EV652_10783</name>
</gene>
<accession>A0A4R2HCS7</accession>
<dbReference type="SUPFAM" id="SSF53850">
    <property type="entry name" value="Periplasmic binding protein-like II"/>
    <property type="match status" value="1"/>
</dbReference>
<name>A0A4R2HCS7_9ACTN</name>
<organism evidence="2 3">
    <name type="scientific">Kribbella steppae</name>
    <dbReference type="NCBI Taxonomy" id="2512223"/>
    <lineage>
        <taxon>Bacteria</taxon>
        <taxon>Bacillati</taxon>
        <taxon>Actinomycetota</taxon>
        <taxon>Actinomycetes</taxon>
        <taxon>Propionibacteriales</taxon>
        <taxon>Kribbellaceae</taxon>
        <taxon>Kribbella</taxon>
    </lineage>
</organism>
<comment type="caution">
    <text evidence="2">The sequence shown here is derived from an EMBL/GenBank/DDBJ whole genome shotgun (WGS) entry which is preliminary data.</text>
</comment>
<evidence type="ECO:0000313" key="2">
    <source>
        <dbReference type="EMBL" id="TCO26192.1"/>
    </source>
</evidence>
<dbReference type="EMBL" id="SLWN01000007">
    <property type="protein sequence ID" value="TCO26192.1"/>
    <property type="molecule type" value="Genomic_DNA"/>
</dbReference>